<evidence type="ECO:0000313" key="7">
    <source>
        <dbReference type="Proteomes" id="UP000234881"/>
    </source>
</evidence>
<dbReference type="FunFam" id="3.40.50.1100:FF:000005">
    <property type="entry name" value="Threonine dehydratase catabolic"/>
    <property type="match status" value="1"/>
</dbReference>
<dbReference type="EC" id="4.3.1.19" evidence="6"/>
<dbReference type="GO" id="GO:0003941">
    <property type="term" value="F:L-serine ammonia-lyase activity"/>
    <property type="evidence" value="ECO:0007669"/>
    <property type="project" value="TreeGrafter"/>
</dbReference>
<dbReference type="PANTHER" id="PTHR48078:SF6">
    <property type="entry name" value="L-THREONINE DEHYDRATASE CATABOLIC TDCB"/>
    <property type="match status" value="1"/>
</dbReference>
<dbReference type="GO" id="GO:0004794">
    <property type="term" value="F:threonine deaminase activity"/>
    <property type="evidence" value="ECO:0007669"/>
    <property type="project" value="UniProtKB-EC"/>
</dbReference>
<reference evidence="6 7" key="1">
    <citation type="submission" date="2018-01" db="EMBL/GenBank/DDBJ databases">
        <title>The draft genome sequence of Cohaesibacter sp. H1304.</title>
        <authorList>
            <person name="Wang N.-N."/>
            <person name="Du Z.-J."/>
        </authorList>
    </citation>
    <scope>NUCLEOTIDE SEQUENCE [LARGE SCALE GENOMIC DNA]</scope>
    <source>
        <strain evidence="6 7">H1304</strain>
    </source>
</reference>
<keyword evidence="4 6" id="KW-0456">Lyase</keyword>
<dbReference type="OrthoDB" id="9811476at2"/>
<dbReference type="EMBL" id="PKUQ01000031">
    <property type="protein sequence ID" value="PLW76379.1"/>
    <property type="molecule type" value="Genomic_DNA"/>
</dbReference>
<dbReference type="GO" id="GO:0009097">
    <property type="term" value="P:isoleucine biosynthetic process"/>
    <property type="evidence" value="ECO:0007669"/>
    <property type="project" value="TreeGrafter"/>
</dbReference>
<accession>A0A2N5XPC8</accession>
<dbReference type="PANTHER" id="PTHR48078">
    <property type="entry name" value="THREONINE DEHYDRATASE, MITOCHONDRIAL-RELATED"/>
    <property type="match status" value="1"/>
</dbReference>
<evidence type="ECO:0000256" key="2">
    <source>
        <dbReference type="ARBA" id="ARBA00010869"/>
    </source>
</evidence>
<proteinExistence type="inferred from homology"/>
<evidence type="ECO:0000256" key="4">
    <source>
        <dbReference type="ARBA" id="ARBA00023239"/>
    </source>
</evidence>
<dbReference type="InterPro" id="IPR036052">
    <property type="entry name" value="TrpB-like_PALP_sf"/>
</dbReference>
<gene>
    <name evidence="6" type="ORF">C0081_15990</name>
</gene>
<dbReference type="GO" id="GO:0006565">
    <property type="term" value="P:L-serine catabolic process"/>
    <property type="evidence" value="ECO:0007669"/>
    <property type="project" value="TreeGrafter"/>
</dbReference>
<keyword evidence="7" id="KW-1185">Reference proteome</keyword>
<dbReference type="InterPro" id="IPR050147">
    <property type="entry name" value="Ser/Thr_Dehydratase"/>
</dbReference>
<dbReference type="RefSeq" id="WP_101534814.1">
    <property type="nucleotide sequence ID" value="NZ_PKUQ01000031.1"/>
</dbReference>
<dbReference type="CDD" id="cd01562">
    <property type="entry name" value="Thr-dehyd"/>
    <property type="match status" value="1"/>
</dbReference>
<evidence type="ECO:0000256" key="1">
    <source>
        <dbReference type="ARBA" id="ARBA00001933"/>
    </source>
</evidence>
<dbReference type="GO" id="GO:0006567">
    <property type="term" value="P:L-threonine catabolic process"/>
    <property type="evidence" value="ECO:0007669"/>
    <property type="project" value="TreeGrafter"/>
</dbReference>
<keyword evidence="3" id="KW-0663">Pyridoxal phosphate</keyword>
<evidence type="ECO:0000256" key="3">
    <source>
        <dbReference type="ARBA" id="ARBA00022898"/>
    </source>
</evidence>
<comment type="cofactor">
    <cofactor evidence="1">
        <name>pyridoxal 5'-phosphate</name>
        <dbReference type="ChEBI" id="CHEBI:597326"/>
    </cofactor>
</comment>
<comment type="caution">
    <text evidence="6">The sequence shown here is derived from an EMBL/GenBank/DDBJ whole genome shotgun (WGS) entry which is preliminary data.</text>
</comment>
<sequence length="321" mass="33854">MTPTKDDIQKAYNQIRSHIRKTPILEISGNAFGTNQPIQLKLEMLQHAGSFKPRGAFFNLLSRQVPQAGVAAASGGNHGAAVAYAAAQLGIKAKIFVPEIASPSKIERIKSYGADILVQGDRYADSLELCTAYQQKTGAIGLHAYDGFHTICGQGTLGLELENQTGDDLPDTLLVAVGGGGLISGIASWFSRFSQKGHIKIIGVEPDKASALAQALEQGQPVDVPVSGVAADSLGAKRTGEMVFEIAKNKIERVITLPDDAIIAAQRTLWNDYRLACEAGGATAFAALLSGAYKPAPNERVGVILCGSNIELEKLADIAST</sequence>
<dbReference type="Proteomes" id="UP000234881">
    <property type="component" value="Unassembled WGS sequence"/>
</dbReference>
<comment type="similarity">
    <text evidence="2">Belongs to the serine/threonine dehydratase family.</text>
</comment>
<dbReference type="Gene3D" id="3.40.50.1100">
    <property type="match status" value="2"/>
</dbReference>
<protein>
    <submittedName>
        <fullName evidence="6">Threonine dehydratase</fullName>
        <ecNumber evidence="6">4.3.1.19</ecNumber>
    </submittedName>
</protein>
<dbReference type="NCBIfam" id="NF006094">
    <property type="entry name" value="PRK08246.1"/>
    <property type="match status" value="1"/>
</dbReference>
<dbReference type="Pfam" id="PF00291">
    <property type="entry name" value="PALP"/>
    <property type="match status" value="1"/>
</dbReference>
<evidence type="ECO:0000313" key="6">
    <source>
        <dbReference type="EMBL" id="PLW76379.1"/>
    </source>
</evidence>
<dbReference type="SUPFAM" id="SSF53686">
    <property type="entry name" value="Tryptophan synthase beta subunit-like PLP-dependent enzymes"/>
    <property type="match status" value="1"/>
</dbReference>
<organism evidence="6 7">
    <name type="scientific">Cohaesibacter celericrescens</name>
    <dbReference type="NCBI Taxonomy" id="2067669"/>
    <lineage>
        <taxon>Bacteria</taxon>
        <taxon>Pseudomonadati</taxon>
        <taxon>Pseudomonadota</taxon>
        <taxon>Alphaproteobacteria</taxon>
        <taxon>Hyphomicrobiales</taxon>
        <taxon>Cohaesibacteraceae</taxon>
    </lineage>
</organism>
<dbReference type="AlphaFoldDB" id="A0A2N5XPC8"/>
<name>A0A2N5XPC8_9HYPH</name>
<evidence type="ECO:0000259" key="5">
    <source>
        <dbReference type="Pfam" id="PF00291"/>
    </source>
</evidence>
<feature type="domain" description="Tryptophan synthase beta chain-like PALP" evidence="5">
    <location>
        <begin position="15"/>
        <end position="307"/>
    </location>
</feature>
<dbReference type="InterPro" id="IPR001926">
    <property type="entry name" value="TrpB-like_PALP"/>
</dbReference>